<dbReference type="AlphaFoldDB" id="A0A917L2C5"/>
<organism evidence="3 4">
    <name type="scientific">Streptomyces lacrimifluminis</name>
    <dbReference type="NCBI Taxonomy" id="1500077"/>
    <lineage>
        <taxon>Bacteria</taxon>
        <taxon>Bacillati</taxon>
        <taxon>Actinomycetota</taxon>
        <taxon>Actinomycetes</taxon>
        <taxon>Kitasatosporales</taxon>
        <taxon>Streptomycetaceae</taxon>
        <taxon>Streptomyces</taxon>
    </lineage>
</organism>
<keyword evidence="2" id="KW-0472">Membrane</keyword>
<proteinExistence type="predicted"/>
<feature type="region of interest" description="Disordered" evidence="1">
    <location>
        <begin position="125"/>
        <end position="162"/>
    </location>
</feature>
<evidence type="ECO:0000256" key="2">
    <source>
        <dbReference type="SAM" id="Phobius"/>
    </source>
</evidence>
<dbReference type="RefSeq" id="WP_189148958.1">
    <property type="nucleotide sequence ID" value="NZ_BAABER010000012.1"/>
</dbReference>
<evidence type="ECO:0000256" key="1">
    <source>
        <dbReference type="SAM" id="MobiDB-lite"/>
    </source>
</evidence>
<feature type="region of interest" description="Disordered" evidence="1">
    <location>
        <begin position="224"/>
        <end position="243"/>
    </location>
</feature>
<reference evidence="3" key="2">
    <citation type="submission" date="2020-09" db="EMBL/GenBank/DDBJ databases">
        <authorList>
            <person name="Sun Q."/>
            <person name="Zhou Y."/>
        </authorList>
    </citation>
    <scope>NUCLEOTIDE SEQUENCE</scope>
    <source>
        <strain evidence="3">CGMCC 4.7272</strain>
    </source>
</reference>
<keyword evidence="2" id="KW-0812">Transmembrane</keyword>
<keyword evidence="4" id="KW-1185">Reference proteome</keyword>
<name>A0A917L2C5_9ACTN</name>
<protein>
    <submittedName>
        <fullName evidence="3">Uncharacterized protein</fullName>
    </submittedName>
</protein>
<dbReference type="Proteomes" id="UP000625682">
    <property type="component" value="Unassembled WGS sequence"/>
</dbReference>
<evidence type="ECO:0000313" key="4">
    <source>
        <dbReference type="Proteomes" id="UP000625682"/>
    </source>
</evidence>
<reference evidence="3" key="1">
    <citation type="journal article" date="2014" name="Int. J. Syst. Evol. Microbiol.">
        <title>Complete genome sequence of Corynebacterium casei LMG S-19264T (=DSM 44701T), isolated from a smear-ripened cheese.</title>
        <authorList>
            <consortium name="US DOE Joint Genome Institute (JGI-PGF)"/>
            <person name="Walter F."/>
            <person name="Albersmeier A."/>
            <person name="Kalinowski J."/>
            <person name="Ruckert C."/>
        </authorList>
    </citation>
    <scope>NUCLEOTIDE SEQUENCE</scope>
    <source>
        <strain evidence="3">CGMCC 4.7272</strain>
    </source>
</reference>
<gene>
    <name evidence="3" type="ORF">GCM10012282_42700</name>
</gene>
<keyword evidence="2" id="KW-1133">Transmembrane helix</keyword>
<feature type="transmembrane region" description="Helical" evidence="2">
    <location>
        <begin position="99"/>
        <end position="121"/>
    </location>
</feature>
<evidence type="ECO:0000313" key="3">
    <source>
        <dbReference type="EMBL" id="GGJ41276.1"/>
    </source>
</evidence>
<comment type="caution">
    <text evidence="3">The sequence shown here is derived from an EMBL/GenBank/DDBJ whole genome shotgun (WGS) entry which is preliminary data.</text>
</comment>
<sequence length="271" mass="27958">MAAEYDGVDALMAALTDDPLPEEALSDADFMAEHWSAAADVALLREQLGLIGGALASRERTEAEAEAKSAAVRGPARKSVPKPVRVPVRERPYWRPLRTLALGVAAVTAAGTMVTGAGWLLSQAGNGAEDSGASTSADAGPSYSPAPDIDSGMGAKDGAGSGALTSPGQLACARLVVEGTVTAVDPGPGTGQDRITLRVTRYYKPDKGPAEVTFVMDREADPRPAVGDHTLVGIPTGAASPDTWTTDEKEIAAERARITAALPESRTLPCR</sequence>
<accession>A0A917L2C5</accession>
<dbReference type="EMBL" id="BMMU01000013">
    <property type="protein sequence ID" value="GGJ41276.1"/>
    <property type="molecule type" value="Genomic_DNA"/>
</dbReference>